<proteinExistence type="predicted"/>
<evidence type="ECO:0000313" key="2">
    <source>
        <dbReference type="Proteomes" id="UP001465976"/>
    </source>
</evidence>
<protein>
    <submittedName>
        <fullName evidence="1">Uncharacterized protein</fullName>
    </submittedName>
</protein>
<dbReference type="Proteomes" id="UP001465976">
    <property type="component" value="Unassembled WGS sequence"/>
</dbReference>
<comment type="caution">
    <text evidence="1">The sequence shown here is derived from an EMBL/GenBank/DDBJ whole genome shotgun (WGS) entry which is preliminary data.</text>
</comment>
<accession>A0ABR3EPS7</accession>
<dbReference type="EMBL" id="JBAHYK010002524">
    <property type="protein sequence ID" value="KAL0564898.1"/>
    <property type="molecule type" value="Genomic_DNA"/>
</dbReference>
<gene>
    <name evidence="1" type="ORF">V5O48_017136</name>
</gene>
<organism evidence="1 2">
    <name type="scientific">Marasmius crinis-equi</name>
    <dbReference type="NCBI Taxonomy" id="585013"/>
    <lineage>
        <taxon>Eukaryota</taxon>
        <taxon>Fungi</taxon>
        <taxon>Dikarya</taxon>
        <taxon>Basidiomycota</taxon>
        <taxon>Agaricomycotina</taxon>
        <taxon>Agaricomycetes</taxon>
        <taxon>Agaricomycetidae</taxon>
        <taxon>Agaricales</taxon>
        <taxon>Marasmiineae</taxon>
        <taxon>Marasmiaceae</taxon>
        <taxon>Marasmius</taxon>
    </lineage>
</organism>
<reference evidence="1 2" key="1">
    <citation type="submission" date="2024-02" db="EMBL/GenBank/DDBJ databases">
        <title>A draft genome for the cacao thread blight pathogen Marasmius crinis-equi.</title>
        <authorList>
            <person name="Cohen S.P."/>
            <person name="Baruah I.K."/>
            <person name="Amoako-Attah I."/>
            <person name="Bukari Y."/>
            <person name="Meinhardt L.W."/>
            <person name="Bailey B.A."/>
        </authorList>
    </citation>
    <scope>NUCLEOTIDE SEQUENCE [LARGE SCALE GENOMIC DNA]</scope>
    <source>
        <strain evidence="1 2">GH-76</strain>
    </source>
</reference>
<sequence>MPELPHYAEDNYEDYPLYNDEKRNGDEAWRKDGLESMEEARKEWRVGCLHSHRFRWDAPHCLGRARIADLVKENSYSTKAMLVLKAMSEVYPALVVRKMTQDFVGATMPQYVADPFLAQTNIWNSRLEQARAKQPLMNGQGDSFNSSKVETGTLRPIIEPLGKSLYVFTRVDHTCFESLEMAYLHTQHVTSQGKKAVVIFSRHYSAAVQAFEEIMARDEDAENDALLEATQESGSGH</sequence>
<name>A0ABR3EPS7_9AGAR</name>
<evidence type="ECO:0000313" key="1">
    <source>
        <dbReference type="EMBL" id="KAL0564898.1"/>
    </source>
</evidence>
<keyword evidence="2" id="KW-1185">Reference proteome</keyword>